<evidence type="ECO:0000313" key="5">
    <source>
        <dbReference type="Proteomes" id="UP000054342"/>
    </source>
</evidence>
<dbReference type="Gene3D" id="1.10.510.10">
    <property type="entry name" value="Transferase(Phosphotransferase) domain 1"/>
    <property type="match status" value="1"/>
</dbReference>
<evidence type="ECO:0000256" key="1">
    <source>
        <dbReference type="ARBA" id="ARBA00012513"/>
    </source>
</evidence>
<feature type="region of interest" description="Disordered" evidence="2">
    <location>
        <begin position="202"/>
        <end position="234"/>
    </location>
</feature>
<dbReference type="OrthoDB" id="5800476at2759"/>
<dbReference type="EMBL" id="KN847318">
    <property type="protein sequence ID" value="KIW58923.1"/>
    <property type="molecule type" value="Genomic_DNA"/>
</dbReference>
<dbReference type="PROSITE" id="PS00108">
    <property type="entry name" value="PROTEIN_KINASE_ST"/>
    <property type="match status" value="1"/>
</dbReference>
<evidence type="ECO:0000313" key="4">
    <source>
        <dbReference type="EMBL" id="KIW58923.1"/>
    </source>
</evidence>
<sequence>MDQLLHRIESLHKVGYLHRDIKPENFLLGTGKQGNIVYMTDFGLAAYRRAPNDRILSHKPAASPRISLVGTCRYASINGHLDVAPSWRDDLESLGYMALYFLHGSLPWQGLKASSRQERYRLVFERKTTIRVSELCQGLPAEFTTYMNYIRGLDDYDKPDYKYLRSLFGRLFRRKGFEHDNVFDWTIREFERLSHMDQQRLVPSSDTIGQNHARKRAGRRDRKRIRRTRANATE</sequence>
<gene>
    <name evidence="4" type="ORF">PV05_03416</name>
</gene>
<feature type="domain" description="Protein kinase" evidence="3">
    <location>
        <begin position="1"/>
        <end position="168"/>
    </location>
</feature>
<dbReference type="EC" id="2.7.11.1" evidence="1"/>
<dbReference type="RefSeq" id="XP_013319507.1">
    <property type="nucleotide sequence ID" value="XM_013464053.1"/>
</dbReference>
<dbReference type="GO" id="GO:0005524">
    <property type="term" value="F:ATP binding"/>
    <property type="evidence" value="ECO:0007669"/>
    <property type="project" value="InterPro"/>
</dbReference>
<dbReference type="Pfam" id="PF00069">
    <property type="entry name" value="Pkinase"/>
    <property type="match status" value="1"/>
</dbReference>
<evidence type="ECO:0000259" key="3">
    <source>
        <dbReference type="PROSITE" id="PS50011"/>
    </source>
</evidence>
<dbReference type="GeneID" id="25325324"/>
<dbReference type="InterPro" id="IPR050235">
    <property type="entry name" value="CK1_Ser-Thr_kinase"/>
</dbReference>
<keyword evidence="5" id="KW-1185">Reference proteome</keyword>
<dbReference type="InterPro" id="IPR000719">
    <property type="entry name" value="Prot_kinase_dom"/>
</dbReference>
<proteinExistence type="predicted"/>
<dbReference type="PROSITE" id="PS50011">
    <property type="entry name" value="PROTEIN_KINASE_DOM"/>
    <property type="match status" value="1"/>
</dbReference>
<dbReference type="GO" id="GO:0004674">
    <property type="term" value="F:protein serine/threonine kinase activity"/>
    <property type="evidence" value="ECO:0007669"/>
    <property type="project" value="UniProtKB-EC"/>
</dbReference>
<evidence type="ECO:0000256" key="2">
    <source>
        <dbReference type="SAM" id="MobiDB-lite"/>
    </source>
</evidence>
<feature type="compositionally biased region" description="Basic residues" evidence="2">
    <location>
        <begin position="212"/>
        <end position="234"/>
    </location>
</feature>
<name>A0A0D2ET68_9EURO</name>
<reference evidence="4 5" key="1">
    <citation type="submission" date="2015-01" db="EMBL/GenBank/DDBJ databases">
        <title>The Genome Sequence of Exophiala xenobiotica CBS118157.</title>
        <authorList>
            <consortium name="The Broad Institute Genomics Platform"/>
            <person name="Cuomo C."/>
            <person name="de Hoog S."/>
            <person name="Gorbushina A."/>
            <person name="Stielow B."/>
            <person name="Teixiera M."/>
            <person name="Abouelleil A."/>
            <person name="Chapman S.B."/>
            <person name="Priest M."/>
            <person name="Young S.K."/>
            <person name="Wortman J."/>
            <person name="Nusbaum C."/>
            <person name="Birren B."/>
        </authorList>
    </citation>
    <scope>NUCLEOTIDE SEQUENCE [LARGE SCALE GENOMIC DNA]</scope>
    <source>
        <strain evidence="4 5">CBS 118157</strain>
    </source>
</reference>
<dbReference type="STRING" id="348802.A0A0D2ET68"/>
<accession>A0A0D2ET68</accession>
<dbReference type="PANTHER" id="PTHR11909">
    <property type="entry name" value="CASEIN KINASE-RELATED"/>
    <property type="match status" value="1"/>
</dbReference>
<dbReference type="SUPFAM" id="SSF56112">
    <property type="entry name" value="Protein kinase-like (PK-like)"/>
    <property type="match status" value="1"/>
</dbReference>
<dbReference type="InterPro" id="IPR008271">
    <property type="entry name" value="Ser/Thr_kinase_AS"/>
</dbReference>
<dbReference type="HOGENOM" id="CLU_019279_2_0_1"/>
<protein>
    <recommendedName>
        <fullName evidence="1">non-specific serine/threonine protein kinase</fullName>
        <ecNumber evidence="1">2.7.11.1</ecNumber>
    </recommendedName>
</protein>
<dbReference type="Proteomes" id="UP000054342">
    <property type="component" value="Unassembled WGS sequence"/>
</dbReference>
<dbReference type="AlphaFoldDB" id="A0A0D2ET68"/>
<dbReference type="InterPro" id="IPR011009">
    <property type="entry name" value="Kinase-like_dom_sf"/>
</dbReference>
<organism evidence="4 5">
    <name type="scientific">Exophiala xenobiotica</name>
    <dbReference type="NCBI Taxonomy" id="348802"/>
    <lineage>
        <taxon>Eukaryota</taxon>
        <taxon>Fungi</taxon>
        <taxon>Dikarya</taxon>
        <taxon>Ascomycota</taxon>
        <taxon>Pezizomycotina</taxon>
        <taxon>Eurotiomycetes</taxon>
        <taxon>Chaetothyriomycetidae</taxon>
        <taxon>Chaetothyriales</taxon>
        <taxon>Herpotrichiellaceae</taxon>
        <taxon>Exophiala</taxon>
    </lineage>
</organism>